<feature type="region of interest" description="Disordered" evidence="1">
    <location>
        <begin position="15"/>
        <end position="58"/>
    </location>
</feature>
<comment type="caution">
    <text evidence="2">The sequence shown here is derived from an EMBL/GenBank/DDBJ whole genome shotgun (WGS) entry which is preliminary data.</text>
</comment>
<keyword evidence="3" id="KW-1185">Reference proteome</keyword>
<dbReference type="EMBL" id="BPLQ01013475">
    <property type="protein sequence ID" value="GIY72318.1"/>
    <property type="molecule type" value="Genomic_DNA"/>
</dbReference>
<gene>
    <name evidence="2" type="ORF">CDAR_522451</name>
</gene>
<dbReference type="AlphaFoldDB" id="A0AAV4VS65"/>
<name>A0AAV4VS65_9ARAC</name>
<feature type="compositionally biased region" description="Basic residues" evidence="1">
    <location>
        <begin position="36"/>
        <end position="54"/>
    </location>
</feature>
<evidence type="ECO:0000313" key="2">
    <source>
        <dbReference type="EMBL" id="GIY72318.1"/>
    </source>
</evidence>
<protein>
    <submittedName>
        <fullName evidence="2">Uncharacterized protein</fullName>
    </submittedName>
</protein>
<proteinExistence type="predicted"/>
<organism evidence="2 3">
    <name type="scientific">Caerostris darwini</name>
    <dbReference type="NCBI Taxonomy" id="1538125"/>
    <lineage>
        <taxon>Eukaryota</taxon>
        <taxon>Metazoa</taxon>
        <taxon>Ecdysozoa</taxon>
        <taxon>Arthropoda</taxon>
        <taxon>Chelicerata</taxon>
        <taxon>Arachnida</taxon>
        <taxon>Araneae</taxon>
        <taxon>Araneomorphae</taxon>
        <taxon>Entelegynae</taxon>
        <taxon>Araneoidea</taxon>
        <taxon>Araneidae</taxon>
        <taxon>Caerostris</taxon>
    </lineage>
</organism>
<dbReference type="Proteomes" id="UP001054837">
    <property type="component" value="Unassembled WGS sequence"/>
</dbReference>
<reference evidence="2 3" key="1">
    <citation type="submission" date="2021-06" db="EMBL/GenBank/DDBJ databases">
        <title>Caerostris darwini draft genome.</title>
        <authorList>
            <person name="Kono N."/>
            <person name="Arakawa K."/>
        </authorList>
    </citation>
    <scope>NUCLEOTIDE SEQUENCE [LARGE SCALE GENOMIC DNA]</scope>
</reference>
<feature type="compositionally biased region" description="Low complexity" evidence="1">
    <location>
        <begin position="26"/>
        <end position="35"/>
    </location>
</feature>
<sequence>MTPASGFSLHARAIPLYTPFPPPSPSKQSQSQRQSPARRKNRTKPNDKKKKQSLPRHCNNTTRFFPLFFNGIKMWASFFRMDKCSVTVLFFSSGPPSNLADNLPLSPVASGEVDALSFCHVTRGFLLLFFFLIPEEATPSTLMSRVFIEEDGLE</sequence>
<accession>A0AAV4VS65</accession>
<evidence type="ECO:0000313" key="3">
    <source>
        <dbReference type="Proteomes" id="UP001054837"/>
    </source>
</evidence>
<evidence type="ECO:0000256" key="1">
    <source>
        <dbReference type="SAM" id="MobiDB-lite"/>
    </source>
</evidence>